<evidence type="ECO:0000259" key="3">
    <source>
        <dbReference type="PROSITE" id="PS51061"/>
    </source>
</evidence>
<dbReference type="SMART" id="SM00443">
    <property type="entry name" value="G_patch"/>
    <property type="match status" value="1"/>
</dbReference>
<feature type="region of interest" description="Disordered" evidence="1">
    <location>
        <begin position="582"/>
        <end position="689"/>
    </location>
</feature>
<dbReference type="Pfam" id="PF01424">
    <property type="entry name" value="R3H"/>
    <property type="match status" value="1"/>
</dbReference>
<dbReference type="EMBL" id="JH971416">
    <property type="protein sequence ID" value="EKM75292.1"/>
    <property type="molecule type" value="Genomic_DNA"/>
</dbReference>
<dbReference type="SUPFAM" id="SSF82708">
    <property type="entry name" value="R3H domain"/>
    <property type="match status" value="1"/>
</dbReference>
<name>K5WXI2_AGABU</name>
<organism evidence="4 5">
    <name type="scientific">Agaricus bisporus var. burnettii (strain JB137-S8 / ATCC MYA-4627 / FGSC 10392)</name>
    <name type="common">White button mushroom</name>
    <dbReference type="NCBI Taxonomy" id="597362"/>
    <lineage>
        <taxon>Eukaryota</taxon>
        <taxon>Fungi</taxon>
        <taxon>Dikarya</taxon>
        <taxon>Basidiomycota</taxon>
        <taxon>Agaricomycotina</taxon>
        <taxon>Agaricomycetes</taxon>
        <taxon>Agaricomycetidae</taxon>
        <taxon>Agaricales</taxon>
        <taxon>Agaricineae</taxon>
        <taxon>Agaricaceae</taxon>
        <taxon>Agaricus</taxon>
    </lineage>
</organism>
<feature type="compositionally biased region" description="Acidic residues" evidence="1">
    <location>
        <begin position="618"/>
        <end position="629"/>
    </location>
</feature>
<dbReference type="STRING" id="597362.K5WXI2"/>
<feature type="region of interest" description="Disordered" evidence="1">
    <location>
        <begin position="395"/>
        <end position="420"/>
    </location>
</feature>
<feature type="compositionally biased region" description="Polar residues" evidence="1">
    <location>
        <begin position="292"/>
        <end position="302"/>
    </location>
</feature>
<dbReference type="Gene3D" id="3.30.1370.50">
    <property type="entry name" value="R3H-like domain"/>
    <property type="match status" value="1"/>
</dbReference>
<accession>K5WXI2</accession>
<dbReference type="KEGG" id="abp:AGABI1DRAFT95040"/>
<feature type="region of interest" description="Disordered" evidence="1">
    <location>
        <begin position="1"/>
        <end position="162"/>
    </location>
</feature>
<dbReference type="InParanoid" id="K5WXI2"/>
<dbReference type="HOGENOM" id="CLU_011306_0_0_1"/>
<feature type="compositionally biased region" description="Low complexity" evidence="1">
    <location>
        <begin position="93"/>
        <end position="104"/>
    </location>
</feature>
<dbReference type="AlphaFoldDB" id="K5WXI2"/>
<dbReference type="InterPro" id="IPR001374">
    <property type="entry name" value="R3H_dom"/>
</dbReference>
<dbReference type="GeneID" id="18832604"/>
<dbReference type="RefSeq" id="XP_007334109.1">
    <property type="nucleotide sequence ID" value="XM_007334047.1"/>
</dbReference>
<dbReference type="InterPro" id="IPR036867">
    <property type="entry name" value="R3H_dom_sf"/>
</dbReference>
<dbReference type="PROSITE" id="PS51061">
    <property type="entry name" value="R3H"/>
    <property type="match status" value="1"/>
</dbReference>
<feature type="compositionally biased region" description="Acidic residues" evidence="1">
    <location>
        <begin position="241"/>
        <end position="251"/>
    </location>
</feature>
<feature type="domain" description="G-patch" evidence="2">
    <location>
        <begin position="948"/>
        <end position="992"/>
    </location>
</feature>
<dbReference type="OMA" id="AMSVQMT"/>
<evidence type="ECO:0008006" key="6">
    <source>
        <dbReference type="Google" id="ProtNLM"/>
    </source>
</evidence>
<feature type="compositionally biased region" description="Basic residues" evidence="1">
    <location>
        <begin position="1"/>
        <end position="11"/>
    </location>
</feature>
<feature type="compositionally biased region" description="Pro residues" evidence="1">
    <location>
        <begin position="398"/>
        <end position="420"/>
    </location>
</feature>
<dbReference type="OrthoDB" id="21470at2759"/>
<dbReference type="InterPro" id="IPR051189">
    <property type="entry name" value="Splicing_assoc_domain"/>
</dbReference>
<dbReference type="eggNOG" id="KOG0154">
    <property type="taxonomic scope" value="Eukaryota"/>
</dbReference>
<feature type="compositionally biased region" description="Basic and acidic residues" evidence="1">
    <location>
        <begin position="272"/>
        <end position="291"/>
    </location>
</feature>
<feature type="compositionally biased region" description="Basic residues" evidence="1">
    <location>
        <begin position="466"/>
        <end position="479"/>
    </location>
</feature>
<keyword evidence="5" id="KW-1185">Reference proteome</keyword>
<sequence>MGKKSKNKNSKGKGPSNSPAPLQERGGPSGNGHGFRGGPRFNQGRGASGSSFMQEDLDFTLRMYADSPNPPQASSTAKEYTNTNPRNRGRGRGFNPTSGNNYRGNGRGRGGFNANQHPVSTPPPGRGRGRGRGEDTGYSPRRGRGLGASTEYTHAKAGLKSSTFSNEISRPYLRPIKFVRAQHTPFLFQEEEELLRPIAEETRLPGADEASHVPTADRIQRIFSGAADPFDGSESSSSSSEGEEGIEEIDFNDMGQLFNSPKRKRNPVNQAREVDVNMECSRHQAKSEITEAHTQPAESGTLTGLDDSTTEPRLFVVDTQPVLPPSSLEYREPEMPSEDEEIIVYVAPLPKISSRAPSAMQEAPPVEWANQTLDTSAFVPYTPSTTLSLASKSLNELSPPPPPHFAPIPETPPVPTQPTPPTDVLPAASIPTESVYKFKFEFSSSQTRASKSGAGRQLPSLMTPRMNKKQKAWERKKAKRERKKAGSFAVFGAMVNDARLYEDVLVGDGKDPKWEHRRKGDSDLEWGTEDEVEGGDENEVVSEKAKGKERAIAQGDDVEAEHGMQVDSDLDVTAMKSFLSGLMGQNAGEHTTMEDLEIEERIREEDAEGADVGGPEGSSEDEDVESILDLEERLMLGETDDDEDDESEDGFELSPNTSFQARLERVREKSRRHKPVNGQVEGDDSDEDEDMLERHMGWAEESYYGSDEELLAHVNILEENDDILQAHSRKERKKLFRSIHDGDFSIVQPAKKRKDKGKDLPEDLQKVWQRDRQKKAELKREREREKLITSVDPFAKKKGGKKGRKTMLKAANLDPATINLGPNRVIDFTTLVQQIRRFVSNLNGPQSILLPPANKWTRKNIHEVAFAFGLKSQSQGNGEARYTTLSKTTRTGQPVNERKIGGIMRRFGGGESKGDDFKFGNFKEKEDRKPPKHKEGDEVGGSAPKIGQSNMGFKMLALMGWAEGDRIGLSGGLEAPLVAIVKHSKLGLGAMK</sequence>
<protein>
    <recommendedName>
        <fullName evidence="6">Protein SQS1</fullName>
    </recommendedName>
</protein>
<feature type="region of interest" description="Disordered" evidence="1">
    <location>
        <begin position="915"/>
        <end position="946"/>
    </location>
</feature>
<feature type="compositionally biased region" description="Basic and acidic residues" evidence="1">
    <location>
        <begin position="915"/>
        <end position="937"/>
    </location>
</feature>
<evidence type="ECO:0000313" key="5">
    <source>
        <dbReference type="Proteomes" id="UP000008493"/>
    </source>
</evidence>
<feature type="compositionally biased region" description="Basic and acidic residues" evidence="1">
    <location>
        <begin position="511"/>
        <end position="522"/>
    </location>
</feature>
<feature type="region of interest" description="Disordered" evidence="1">
    <location>
        <begin position="203"/>
        <end position="336"/>
    </location>
</feature>
<dbReference type="Proteomes" id="UP000008493">
    <property type="component" value="Unassembled WGS sequence"/>
</dbReference>
<dbReference type="PANTHER" id="PTHR14195">
    <property type="entry name" value="G PATCH DOMAIN CONTAINING PROTEIN 2"/>
    <property type="match status" value="1"/>
</dbReference>
<evidence type="ECO:0000259" key="2">
    <source>
        <dbReference type="PROSITE" id="PS50174"/>
    </source>
</evidence>
<feature type="compositionally biased region" description="Gly residues" evidence="1">
    <location>
        <begin position="27"/>
        <end position="37"/>
    </location>
</feature>
<dbReference type="GO" id="GO:0003676">
    <property type="term" value="F:nucleic acid binding"/>
    <property type="evidence" value="ECO:0007669"/>
    <property type="project" value="UniProtKB-UniRule"/>
</dbReference>
<dbReference type="PROSITE" id="PS50174">
    <property type="entry name" value="G_PATCH"/>
    <property type="match status" value="1"/>
</dbReference>
<dbReference type="SMART" id="SM00393">
    <property type="entry name" value="R3H"/>
    <property type="match status" value="1"/>
</dbReference>
<evidence type="ECO:0000313" key="4">
    <source>
        <dbReference type="EMBL" id="EKM75292.1"/>
    </source>
</evidence>
<feature type="domain" description="R3H" evidence="3">
    <location>
        <begin position="825"/>
        <end position="889"/>
    </location>
</feature>
<feature type="compositionally biased region" description="Acidic residues" evidence="1">
    <location>
        <begin position="523"/>
        <end position="540"/>
    </location>
</feature>
<proteinExistence type="predicted"/>
<feature type="compositionally biased region" description="Acidic residues" evidence="1">
    <location>
        <begin position="638"/>
        <end position="651"/>
    </location>
</feature>
<feature type="region of interest" description="Disordered" evidence="1">
    <location>
        <begin position="447"/>
        <end position="479"/>
    </location>
</feature>
<dbReference type="InterPro" id="IPR000467">
    <property type="entry name" value="G_patch_dom"/>
</dbReference>
<feature type="compositionally biased region" description="Basic and acidic residues" evidence="1">
    <location>
        <begin position="541"/>
        <end position="551"/>
    </location>
</feature>
<evidence type="ECO:0000256" key="1">
    <source>
        <dbReference type="SAM" id="MobiDB-lite"/>
    </source>
</evidence>
<gene>
    <name evidence="4" type="ORF">AGABI1DRAFT_95040</name>
</gene>
<reference evidence="5" key="1">
    <citation type="journal article" date="2012" name="Proc. Natl. Acad. Sci. U.S.A.">
        <title>Genome sequence of the button mushroom Agaricus bisporus reveals mechanisms governing adaptation to a humic-rich ecological niche.</title>
        <authorList>
            <person name="Morin E."/>
            <person name="Kohler A."/>
            <person name="Baker A.R."/>
            <person name="Foulongne-Oriol M."/>
            <person name="Lombard V."/>
            <person name="Nagy L.G."/>
            <person name="Ohm R.A."/>
            <person name="Patyshakuliyeva A."/>
            <person name="Brun A."/>
            <person name="Aerts A.L."/>
            <person name="Bailey A.M."/>
            <person name="Billette C."/>
            <person name="Coutinho P.M."/>
            <person name="Deakin G."/>
            <person name="Doddapaneni H."/>
            <person name="Floudas D."/>
            <person name="Grimwood J."/>
            <person name="Hilden K."/>
            <person name="Kuees U."/>
            <person name="LaButti K.M."/>
            <person name="Lapidus A."/>
            <person name="Lindquist E.A."/>
            <person name="Lucas S.M."/>
            <person name="Murat C."/>
            <person name="Riley R.W."/>
            <person name="Salamov A.A."/>
            <person name="Schmutz J."/>
            <person name="Subramanian V."/>
            <person name="Woesten H.A.B."/>
            <person name="Xu J."/>
            <person name="Eastwood D.C."/>
            <person name="Foster G.D."/>
            <person name="Sonnenberg A.S."/>
            <person name="Cullen D."/>
            <person name="de Vries R.P."/>
            <person name="Lundell T."/>
            <person name="Hibbett D.S."/>
            <person name="Henrissat B."/>
            <person name="Burton K.S."/>
            <person name="Kerrigan R.W."/>
            <person name="Challen M.P."/>
            <person name="Grigoriev I.V."/>
            <person name="Martin F."/>
        </authorList>
    </citation>
    <scope>NUCLEOTIDE SEQUENCE [LARGE SCALE GENOMIC DNA]</scope>
    <source>
        <strain evidence="5">JB137-S8 / ATCC MYA-4627 / FGSC 10392</strain>
    </source>
</reference>
<feature type="region of interest" description="Disordered" evidence="1">
    <location>
        <begin position="511"/>
        <end position="562"/>
    </location>
</feature>